<dbReference type="InterPro" id="IPR003439">
    <property type="entry name" value="ABC_transporter-like_ATP-bd"/>
</dbReference>
<dbReference type="PANTHER" id="PTHR45772">
    <property type="entry name" value="CONSERVED COMPONENT OF ABC TRANSPORTER FOR NATURAL AMINO ACIDS-RELATED"/>
    <property type="match status" value="1"/>
</dbReference>
<protein>
    <submittedName>
        <fullName evidence="5">ABC transporter ATP-binding protein</fullName>
    </submittedName>
</protein>
<evidence type="ECO:0000256" key="1">
    <source>
        <dbReference type="ARBA" id="ARBA00022448"/>
    </source>
</evidence>
<dbReference type="FunFam" id="3.40.50.300:FF:000421">
    <property type="entry name" value="Branched-chain amino acid ABC transporter ATP-binding protein"/>
    <property type="match status" value="1"/>
</dbReference>
<evidence type="ECO:0000256" key="2">
    <source>
        <dbReference type="ARBA" id="ARBA00022741"/>
    </source>
</evidence>
<dbReference type="PROSITE" id="PS50893">
    <property type="entry name" value="ABC_TRANSPORTER_2"/>
    <property type="match status" value="1"/>
</dbReference>
<evidence type="ECO:0000313" key="5">
    <source>
        <dbReference type="EMBL" id="QCI64463.1"/>
    </source>
</evidence>
<dbReference type="SMART" id="SM00382">
    <property type="entry name" value="AAA"/>
    <property type="match status" value="1"/>
</dbReference>
<dbReference type="SUPFAM" id="SSF52540">
    <property type="entry name" value="P-loop containing nucleoside triphosphate hydrolases"/>
    <property type="match status" value="1"/>
</dbReference>
<dbReference type="GO" id="GO:0005886">
    <property type="term" value="C:plasma membrane"/>
    <property type="evidence" value="ECO:0007669"/>
    <property type="project" value="TreeGrafter"/>
</dbReference>
<reference evidence="5 6" key="1">
    <citation type="submission" date="2019-04" db="EMBL/GenBank/DDBJ databases">
        <title>Phreatobacter aquaticus sp. nov.</title>
        <authorList>
            <person name="Choi A."/>
        </authorList>
    </citation>
    <scope>NUCLEOTIDE SEQUENCE [LARGE SCALE GENOMIC DNA]</scope>
    <source>
        <strain evidence="5 6">KCTC 52518</strain>
    </source>
</reference>
<dbReference type="GO" id="GO:0016887">
    <property type="term" value="F:ATP hydrolysis activity"/>
    <property type="evidence" value="ECO:0007669"/>
    <property type="project" value="InterPro"/>
</dbReference>
<keyword evidence="6" id="KW-1185">Reference proteome</keyword>
<evidence type="ECO:0000259" key="4">
    <source>
        <dbReference type="PROSITE" id="PS50893"/>
    </source>
</evidence>
<keyword evidence="3 5" id="KW-0067">ATP-binding</keyword>
<dbReference type="AlphaFoldDB" id="A0A4D7B0B4"/>
<dbReference type="PANTHER" id="PTHR45772:SF1">
    <property type="entry name" value="ABC TRANSPORTER ATP-BINDING PROTEIN"/>
    <property type="match status" value="1"/>
</dbReference>
<evidence type="ECO:0000256" key="3">
    <source>
        <dbReference type="ARBA" id="ARBA00022840"/>
    </source>
</evidence>
<keyword evidence="1" id="KW-0813">Transport</keyword>
<dbReference type="KEGG" id="pstg:E8M01_09595"/>
<dbReference type="InterPro" id="IPR027417">
    <property type="entry name" value="P-loop_NTPase"/>
</dbReference>
<dbReference type="CDD" id="cd03219">
    <property type="entry name" value="ABC_Mj1267_LivG_branched"/>
    <property type="match status" value="1"/>
</dbReference>
<organism evidence="5 6">
    <name type="scientific">Phreatobacter stygius</name>
    <dbReference type="NCBI Taxonomy" id="1940610"/>
    <lineage>
        <taxon>Bacteria</taxon>
        <taxon>Pseudomonadati</taxon>
        <taxon>Pseudomonadota</taxon>
        <taxon>Alphaproteobacteria</taxon>
        <taxon>Hyphomicrobiales</taxon>
        <taxon>Phreatobacteraceae</taxon>
        <taxon>Phreatobacter</taxon>
    </lineage>
</organism>
<accession>A0A4D7B0B4</accession>
<proteinExistence type="predicted"/>
<dbReference type="Gene3D" id="3.40.50.300">
    <property type="entry name" value="P-loop containing nucleotide triphosphate hydrolases"/>
    <property type="match status" value="1"/>
</dbReference>
<name>A0A4D7B0B4_9HYPH</name>
<dbReference type="RefSeq" id="WP_136959916.1">
    <property type="nucleotide sequence ID" value="NZ_CP039690.1"/>
</dbReference>
<keyword evidence="2" id="KW-0547">Nucleotide-binding</keyword>
<dbReference type="InterPro" id="IPR051120">
    <property type="entry name" value="ABC_AA/LPS_Transport"/>
</dbReference>
<feature type="domain" description="ABC transporter" evidence="4">
    <location>
        <begin position="19"/>
        <end position="268"/>
    </location>
</feature>
<gene>
    <name evidence="5" type="ORF">E8M01_09595</name>
</gene>
<dbReference type="GO" id="GO:0005524">
    <property type="term" value="F:ATP binding"/>
    <property type="evidence" value="ECO:0007669"/>
    <property type="project" value="UniProtKB-KW"/>
</dbReference>
<dbReference type="InterPro" id="IPR032823">
    <property type="entry name" value="BCA_ABC_TP_C"/>
</dbReference>
<dbReference type="Pfam" id="PF00005">
    <property type="entry name" value="ABC_tran"/>
    <property type="match status" value="1"/>
</dbReference>
<sequence>MALSPSSSAAPTRPPAARLDVEGLSLQFGGVKALDGVSLSVAPGSITALIGPNGAGKTSAFNAMSGFYQPKAGKVLLDGQDITHVPARDRAKLGLARTFQNIALFRGMTVLDNIKLGRHAHLETNVFDAFLYWGRARREEMQLRAEIERDVIDFLELDHIRNVPVAILPYGLQKKVELARALAMRPRILMLDEPVAGMNREETEDMARAILDVRDEWGVTVLLVEHDMGMVMDISDHVCVLNFGRRIAAGTPADVRANPDVIKAYLGSSGDPRKVLPEVVA</sequence>
<dbReference type="Pfam" id="PF12399">
    <property type="entry name" value="BCA_ABC_TP_C"/>
    <property type="match status" value="1"/>
</dbReference>
<evidence type="ECO:0000313" key="6">
    <source>
        <dbReference type="Proteomes" id="UP000298781"/>
    </source>
</evidence>
<dbReference type="Proteomes" id="UP000298781">
    <property type="component" value="Chromosome"/>
</dbReference>
<dbReference type="EMBL" id="CP039690">
    <property type="protein sequence ID" value="QCI64463.1"/>
    <property type="molecule type" value="Genomic_DNA"/>
</dbReference>
<dbReference type="InterPro" id="IPR003593">
    <property type="entry name" value="AAA+_ATPase"/>
</dbReference>
<dbReference type="OrthoDB" id="9779872at2"/>